<reference evidence="10 11" key="1">
    <citation type="submission" date="2015-07" db="EMBL/GenBank/DDBJ databases">
        <title>Isolation and Genomic Characterization of a Novel Halophilic Metal-Reducing Deltaproteobacterium from the Deep Subsurface.</title>
        <authorList>
            <person name="Badalamenti J.P."/>
            <person name="Summers Z.M."/>
            <person name="Gralnick J.A."/>
            <person name="Bond D.R."/>
        </authorList>
    </citation>
    <scope>NUCLEOTIDE SEQUENCE [LARGE SCALE GENOMIC DNA]</scope>
    <source>
        <strain evidence="10 11">WTL</strain>
    </source>
</reference>
<dbReference type="OrthoDB" id="5520945at2"/>
<keyword evidence="1" id="KW-1003">Cell membrane</keyword>
<keyword evidence="2 10" id="KW-0132">Cell division</keyword>
<dbReference type="Pfam" id="PF04977">
    <property type="entry name" value="DivIC"/>
    <property type="match status" value="1"/>
</dbReference>
<dbReference type="GO" id="GO:0043093">
    <property type="term" value="P:FtsZ-dependent cytokinesis"/>
    <property type="evidence" value="ECO:0007669"/>
    <property type="project" value="TreeGrafter"/>
</dbReference>
<dbReference type="AlphaFoldDB" id="A0A0M4DB62"/>
<feature type="coiled-coil region" evidence="7">
    <location>
        <begin position="48"/>
        <end position="75"/>
    </location>
</feature>
<dbReference type="InterPro" id="IPR023081">
    <property type="entry name" value="Cell_div_FtsB"/>
</dbReference>
<dbReference type="RefSeq" id="WP_053551540.1">
    <property type="nucleotide sequence ID" value="NZ_CP010802.1"/>
</dbReference>
<dbReference type="GO" id="GO:0030428">
    <property type="term" value="C:cell septum"/>
    <property type="evidence" value="ECO:0007669"/>
    <property type="project" value="TreeGrafter"/>
</dbReference>
<gene>
    <name evidence="10" type="ORF">DSOUD_2806</name>
</gene>
<evidence type="ECO:0000256" key="7">
    <source>
        <dbReference type="SAM" id="Coils"/>
    </source>
</evidence>
<organism evidence="10 11">
    <name type="scientific">Desulfuromonas soudanensis</name>
    <dbReference type="NCBI Taxonomy" id="1603606"/>
    <lineage>
        <taxon>Bacteria</taxon>
        <taxon>Pseudomonadati</taxon>
        <taxon>Thermodesulfobacteriota</taxon>
        <taxon>Desulfuromonadia</taxon>
        <taxon>Desulfuromonadales</taxon>
        <taxon>Desulfuromonadaceae</taxon>
        <taxon>Desulfuromonas</taxon>
    </lineage>
</organism>
<name>A0A0M4DB62_9BACT</name>
<evidence type="ECO:0000256" key="1">
    <source>
        <dbReference type="ARBA" id="ARBA00022475"/>
    </source>
</evidence>
<sequence length="121" mass="13943">MTRSENGGNPPPPRTIQLWPLLLVLLMLGFALFGEKGVLRVIQSGRQKAVLKEEVRRLEEVNSALRQEIEALRSDRRYIENIARRELGMVKQDELIYQFPPRKQTAAERPATEVPDQNLPR</sequence>
<dbReference type="KEGG" id="des:DSOUD_2806"/>
<evidence type="ECO:0000256" key="3">
    <source>
        <dbReference type="ARBA" id="ARBA00022692"/>
    </source>
</evidence>
<dbReference type="InterPro" id="IPR007060">
    <property type="entry name" value="FtsL/DivIC"/>
</dbReference>
<keyword evidence="7" id="KW-0175">Coiled coil</keyword>
<evidence type="ECO:0000256" key="2">
    <source>
        <dbReference type="ARBA" id="ARBA00022618"/>
    </source>
</evidence>
<evidence type="ECO:0000313" key="11">
    <source>
        <dbReference type="Proteomes" id="UP000057158"/>
    </source>
</evidence>
<dbReference type="PATRIC" id="fig|1603606.3.peg.3035"/>
<dbReference type="EMBL" id="CP010802">
    <property type="protein sequence ID" value="ALC17542.1"/>
    <property type="molecule type" value="Genomic_DNA"/>
</dbReference>
<keyword evidence="6" id="KW-0131">Cell cycle</keyword>
<proteinExistence type="predicted"/>
<dbReference type="PANTHER" id="PTHR37485:SF1">
    <property type="entry name" value="CELL DIVISION PROTEIN FTSB"/>
    <property type="match status" value="1"/>
</dbReference>
<dbReference type="STRING" id="1603606.DSOUD_2806"/>
<evidence type="ECO:0000256" key="5">
    <source>
        <dbReference type="ARBA" id="ARBA00023136"/>
    </source>
</evidence>
<dbReference type="PANTHER" id="PTHR37485">
    <property type="entry name" value="CELL DIVISION PROTEIN FTSB"/>
    <property type="match status" value="1"/>
</dbReference>
<evidence type="ECO:0000256" key="6">
    <source>
        <dbReference type="ARBA" id="ARBA00023306"/>
    </source>
</evidence>
<dbReference type="Proteomes" id="UP000057158">
    <property type="component" value="Chromosome"/>
</dbReference>
<keyword evidence="4 9" id="KW-1133">Transmembrane helix</keyword>
<keyword evidence="11" id="KW-1185">Reference proteome</keyword>
<feature type="transmembrane region" description="Helical" evidence="9">
    <location>
        <begin position="16"/>
        <end position="34"/>
    </location>
</feature>
<feature type="region of interest" description="Disordered" evidence="8">
    <location>
        <begin position="101"/>
        <end position="121"/>
    </location>
</feature>
<protein>
    <submittedName>
        <fullName evidence="10">Cell division protein FtsB</fullName>
    </submittedName>
</protein>
<keyword evidence="5 9" id="KW-0472">Membrane</keyword>
<evidence type="ECO:0000256" key="8">
    <source>
        <dbReference type="SAM" id="MobiDB-lite"/>
    </source>
</evidence>
<accession>A0A0M4DB62</accession>
<evidence type="ECO:0000256" key="9">
    <source>
        <dbReference type="SAM" id="Phobius"/>
    </source>
</evidence>
<evidence type="ECO:0000313" key="10">
    <source>
        <dbReference type="EMBL" id="ALC17542.1"/>
    </source>
</evidence>
<keyword evidence="3 9" id="KW-0812">Transmembrane</keyword>
<evidence type="ECO:0000256" key="4">
    <source>
        <dbReference type="ARBA" id="ARBA00022989"/>
    </source>
</evidence>